<reference evidence="2" key="1">
    <citation type="submission" date="2020-05" db="EMBL/GenBank/DDBJ databases">
        <title>Phylogenomic resolution of chytrid fungi.</title>
        <authorList>
            <person name="Stajich J.E."/>
            <person name="Amses K."/>
            <person name="Simmons R."/>
            <person name="Seto K."/>
            <person name="Myers J."/>
            <person name="Bonds A."/>
            <person name="Quandt C.A."/>
            <person name="Barry K."/>
            <person name="Liu P."/>
            <person name="Grigoriev I."/>
            <person name="Longcore J.E."/>
            <person name="James T.Y."/>
        </authorList>
    </citation>
    <scope>NUCLEOTIDE SEQUENCE</scope>
    <source>
        <strain evidence="2">JEL0379</strain>
    </source>
</reference>
<organism evidence="2 3">
    <name type="scientific">Geranomyces variabilis</name>
    <dbReference type="NCBI Taxonomy" id="109894"/>
    <lineage>
        <taxon>Eukaryota</taxon>
        <taxon>Fungi</taxon>
        <taxon>Fungi incertae sedis</taxon>
        <taxon>Chytridiomycota</taxon>
        <taxon>Chytridiomycota incertae sedis</taxon>
        <taxon>Chytridiomycetes</taxon>
        <taxon>Spizellomycetales</taxon>
        <taxon>Powellomycetaceae</taxon>
        <taxon>Geranomyces</taxon>
    </lineage>
</organism>
<name>A0AAD5XLH4_9FUNG</name>
<feature type="chain" id="PRO_5042080129" evidence="1">
    <location>
        <begin position="25"/>
        <end position="175"/>
    </location>
</feature>
<evidence type="ECO:0000256" key="1">
    <source>
        <dbReference type="SAM" id="SignalP"/>
    </source>
</evidence>
<protein>
    <submittedName>
        <fullName evidence="2">Uncharacterized protein</fullName>
    </submittedName>
</protein>
<dbReference type="EMBL" id="JADGJQ010000048">
    <property type="protein sequence ID" value="KAJ3175777.1"/>
    <property type="molecule type" value="Genomic_DNA"/>
</dbReference>
<keyword evidence="1" id="KW-0732">Signal</keyword>
<dbReference type="Proteomes" id="UP001212152">
    <property type="component" value="Unassembled WGS sequence"/>
</dbReference>
<comment type="caution">
    <text evidence="2">The sequence shown here is derived from an EMBL/GenBank/DDBJ whole genome shotgun (WGS) entry which is preliminary data.</text>
</comment>
<accession>A0AAD5XLH4</accession>
<dbReference type="PROSITE" id="PS51257">
    <property type="entry name" value="PROKAR_LIPOPROTEIN"/>
    <property type="match status" value="1"/>
</dbReference>
<evidence type="ECO:0000313" key="2">
    <source>
        <dbReference type="EMBL" id="KAJ3175777.1"/>
    </source>
</evidence>
<proteinExistence type="predicted"/>
<gene>
    <name evidence="2" type="ORF">HDU87_005771</name>
</gene>
<evidence type="ECO:0000313" key="3">
    <source>
        <dbReference type="Proteomes" id="UP001212152"/>
    </source>
</evidence>
<feature type="signal peptide" evidence="1">
    <location>
        <begin position="1"/>
        <end position="24"/>
    </location>
</feature>
<dbReference type="AlphaFoldDB" id="A0AAD5XLH4"/>
<keyword evidence="3" id="KW-1185">Reference proteome</keyword>
<sequence>MRSCQFAVLVFASIVALLAGQTAACGCYGPTSCSVRGIQCEKGIFRYMGRNDPCICDCCLPCNSCDQLLAGCARKPNKSIKFVPALHTLKVNKPIKPRTLQSTKHEGNMTLPLGLFGDPCLTGNLPAGLNLTYDEGNATFVLTGTPTEKGKTMLGIVAKGGGSVIYRVDVKITVK</sequence>